<dbReference type="AlphaFoldDB" id="A0A177M564"/>
<dbReference type="Proteomes" id="UP000077763">
    <property type="component" value="Unassembled WGS sequence"/>
</dbReference>
<sequence length="95" mass="10552">MTQSRIDAAYSVLVLGEVYQRIADRYGWSRQAVTTACNTVLATFDAYKRAQQAELAALSRDLPAGWAMLSMAAPVDLIETFKMCVSLRQPNKQAH</sequence>
<evidence type="ECO:0000313" key="3">
    <source>
        <dbReference type="EMBL" id="OAI00878.1"/>
    </source>
</evidence>
<keyword evidence="1" id="KW-0805">Transcription regulation</keyword>
<protein>
    <recommendedName>
        <fullName evidence="5">TrfB transcriptional repressor protein domain-containing protein</fullName>
    </recommendedName>
</protein>
<dbReference type="EMBL" id="LUUH01000074">
    <property type="protein sequence ID" value="OAI00878.1"/>
    <property type="molecule type" value="Genomic_DNA"/>
</dbReference>
<reference evidence="3 4" key="1">
    <citation type="submission" date="2016-03" db="EMBL/GenBank/DDBJ databases">
        <authorList>
            <person name="Ploux O."/>
        </authorList>
    </citation>
    <scope>NUCLEOTIDE SEQUENCE [LARGE SCALE GENOMIC DNA]</scope>
    <source>
        <strain evidence="3 4">R-45371</strain>
    </source>
</reference>
<dbReference type="InterPro" id="IPR053721">
    <property type="entry name" value="Fimbrial_Adhesin_Reg"/>
</dbReference>
<evidence type="ECO:0000256" key="2">
    <source>
        <dbReference type="ARBA" id="ARBA00023163"/>
    </source>
</evidence>
<comment type="caution">
    <text evidence="3">The sequence shown here is derived from an EMBL/GenBank/DDBJ whole genome shotgun (WGS) entry which is preliminary data.</text>
</comment>
<keyword evidence="2" id="KW-0804">Transcription</keyword>
<evidence type="ECO:0008006" key="5">
    <source>
        <dbReference type="Google" id="ProtNLM"/>
    </source>
</evidence>
<organism evidence="3 4">
    <name type="scientific">Methylomonas methanica</name>
    <dbReference type="NCBI Taxonomy" id="421"/>
    <lineage>
        <taxon>Bacteria</taxon>
        <taxon>Pseudomonadati</taxon>
        <taxon>Pseudomonadota</taxon>
        <taxon>Gammaproteobacteria</taxon>
        <taxon>Methylococcales</taxon>
        <taxon>Methylococcaceae</taxon>
        <taxon>Methylomonas</taxon>
    </lineage>
</organism>
<evidence type="ECO:0000313" key="4">
    <source>
        <dbReference type="Proteomes" id="UP000077763"/>
    </source>
</evidence>
<accession>A0A177M564</accession>
<proteinExistence type="predicted"/>
<gene>
    <name evidence="3" type="ORF">A1353_18890</name>
</gene>
<evidence type="ECO:0000256" key="1">
    <source>
        <dbReference type="ARBA" id="ARBA00023015"/>
    </source>
</evidence>
<dbReference type="Gene3D" id="1.10.10.2690">
    <property type="match status" value="1"/>
</dbReference>
<name>A0A177M564_METMH</name>